<protein>
    <submittedName>
        <fullName evidence="1">Uncharacterized protein</fullName>
    </submittedName>
</protein>
<organism evidence="1 2">
    <name type="scientific">Borrelia hermsii (strain HS1 / DAH)</name>
    <dbReference type="NCBI Taxonomy" id="314723"/>
    <lineage>
        <taxon>Bacteria</taxon>
        <taxon>Pseudomonadati</taxon>
        <taxon>Spirochaetota</taxon>
        <taxon>Spirochaetia</taxon>
        <taxon>Spirochaetales</taxon>
        <taxon>Borreliaceae</taxon>
        <taxon>Borrelia</taxon>
    </lineage>
</organism>
<dbReference type="EMBL" id="CP000048">
    <property type="protein sequence ID" value="AAX16935.1"/>
    <property type="molecule type" value="Genomic_DNA"/>
</dbReference>
<sequence>MQEGFCFYKKILSMDLLNTNKSLICIINKYILMLCVLCKFNELGESILTFNEFRLENFRLNLRMIMKILKIFLAIKDSSYMVSLKDSFIICPDEEKFTY</sequence>
<evidence type="ECO:0000313" key="2">
    <source>
        <dbReference type="Proteomes" id="UP000008834"/>
    </source>
</evidence>
<evidence type="ECO:0000313" key="1">
    <source>
        <dbReference type="EMBL" id="AAX16935.1"/>
    </source>
</evidence>
<proteinExistence type="predicted"/>
<gene>
    <name evidence="1" type="ordered locus">BH0422B</name>
</gene>
<dbReference type="AlphaFoldDB" id="A0AA34R408"/>
<reference evidence="2" key="1">
    <citation type="submission" date="2004-12" db="EMBL/GenBank/DDBJ databases">
        <title>The genome sequence of Borrelia hermsii and Borrelia turicatae: comparative analysis of two agents of endemic N. America relapsing fever.</title>
        <authorList>
            <person name="Porcella S.F."/>
            <person name="Raffel S.J."/>
            <person name="Schrumpf M.E."/>
            <person name="Montgomery B."/>
            <person name="Smith T."/>
            <person name="Schwan T.G."/>
        </authorList>
    </citation>
    <scope>NUCLEOTIDE SEQUENCE [LARGE SCALE GENOMIC DNA]</scope>
    <source>
        <strain evidence="2">HS1 / DAH</strain>
    </source>
</reference>
<dbReference type="KEGG" id="bhr:BH0422B"/>
<dbReference type="Proteomes" id="UP000008834">
    <property type="component" value="Chromosome"/>
</dbReference>
<accession>A0AA34R408</accession>
<name>A0AA34R408_BORHD</name>